<dbReference type="RefSeq" id="WP_202335991.1">
    <property type="nucleotide sequence ID" value="NZ_CP068439.1"/>
</dbReference>
<feature type="domain" description="PAS" evidence="3">
    <location>
        <begin position="78"/>
        <end position="148"/>
    </location>
</feature>
<evidence type="ECO:0000256" key="1">
    <source>
        <dbReference type="SAM" id="MobiDB-lite"/>
    </source>
</evidence>
<dbReference type="SUPFAM" id="SSF55785">
    <property type="entry name" value="PYP-like sensor domain (PAS domain)"/>
    <property type="match status" value="3"/>
</dbReference>
<proteinExistence type="predicted"/>
<dbReference type="NCBIfam" id="TIGR00229">
    <property type="entry name" value="sensory_box"/>
    <property type="match status" value="3"/>
</dbReference>
<dbReference type="InterPro" id="IPR035965">
    <property type="entry name" value="PAS-like_dom_sf"/>
</dbReference>
<sequence>MKISFEKKILAGYIINMVVMFLLGIILWNIIPLTTEPVWLWAAMGLIILSLGMLTTVFFILTSQLRAKRISEQALLKNEKLLQSIIDNTNSAISVKKINGEYLFVNKEFQSLFPINGKNIVGSTNHEFLPSEVADRYRNADLEVIKAGREVQLEESFELPSGPHTYLSVKFPLFDAENRIYAIGNISTDITERKSGIDSLKAADAFFNLSIDSLVIATKEKFIKVNPALGKLLGYTTAELLDKPFATFIFHDDLERTEAEIEKLAQGTELINFKNRWVCKDGTIKWLAWNATAEKTTGNFYAIVRDITAALQHEKEEEQLIDELYESQQKLNLILENISDGVLVANNKKKIILANEVANRLFGIEDDSKISINLSDHFEVLYPEGNKTFPAQELPATRAFKGEITNDLDVLLKSLSTEEMHRVLLSGRPIFNTENKVIAAVVTIKDISEYKRLEEEMEKRDQEARPLIGFKPRKRK</sequence>
<feature type="compositionally biased region" description="Basic and acidic residues" evidence="1">
    <location>
        <begin position="455"/>
        <end position="464"/>
    </location>
</feature>
<accession>A0ABX7DRE6</accession>
<keyword evidence="6" id="KW-1185">Reference proteome</keyword>
<dbReference type="PROSITE" id="PS50113">
    <property type="entry name" value="PAC"/>
    <property type="match status" value="2"/>
</dbReference>
<dbReference type="CDD" id="cd00130">
    <property type="entry name" value="PAS"/>
    <property type="match status" value="2"/>
</dbReference>
<dbReference type="PANTHER" id="PTHR44757">
    <property type="entry name" value="DIGUANYLATE CYCLASE DGCP"/>
    <property type="match status" value="1"/>
</dbReference>
<evidence type="ECO:0000259" key="3">
    <source>
        <dbReference type="PROSITE" id="PS50112"/>
    </source>
</evidence>
<evidence type="ECO:0000256" key="2">
    <source>
        <dbReference type="SAM" id="Phobius"/>
    </source>
</evidence>
<organism evidence="5 6">
    <name type="scientific">Aequorivita iocasae</name>
    <dbReference type="NCBI Taxonomy" id="2803865"/>
    <lineage>
        <taxon>Bacteria</taxon>
        <taxon>Pseudomonadati</taxon>
        <taxon>Bacteroidota</taxon>
        <taxon>Flavobacteriia</taxon>
        <taxon>Flavobacteriales</taxon>
        <taxon>Flavobacteriaceae</taxon>
        <taxon>Aequorivita</taxon>
    </lineage>
</organism>
<dbReference type="InterPro" id="IPR000014">
    <property type="entry name" value="PAS"/>
</dbReference>
<evidence type="ECO:0000259" key="4">
    <source>
        <dbReference type="PROSITE" id="PS50113"/>
    </source>
</evidence>
<dbReference type="Pfam" id="PF08448">
    <property type="entry name" value="PAS_4"/>
    <property type="match status" value="1"/>
</dbReference>
<dbReference type="SMART" id="SM00091">
    <property type="entry name" value="PAS"/>
    <property type="match status" value="3"/>
</dbReference>
<name>A0ABX7DRE6_9FLAO</name>
<evidence type="ECO:0000313" key="6">
    <source>
        <dbReference type="Proteomes" id="UP000629420"/>
    </source>
</evidence>
<gene>
    <name evidence="5" type="ORF">JK629_12695</name>
</gene>
<dbReference type="InterPro" id="IPR013655">
    <property type="entry name" value="PAS_fold_3"/>
</dbReference>
<dbReference type="Proteomes" id="UP000629420">
    <property type="component" value="Chromosome"/>
</dbReference>
<dbReference type="PROSITE" id="PS50112">
    <property type="entry name" value="PAS"/>
    <property type="match status" value="3"/>
</dbReference>
<dbReference type="InterPro" id="IPR013656">
    <property type="entry name" value="PAS_4"/>
</dbReference>
<dbReference type="Pfam" id="PF13188">
    <property type="entry name" value="PAS_8"/>
    <property type="match status" value="1"/>
</dbReference>
<keyword evidence="2" id="KW-0812">Transmembrane</keyword>
<dbReference type="EMBL" id="CP068439">
    <property type="protein sequence ID" value="QQX76181.1"/>
    <property type="molecule type" value="Genomic_DNA"/>
</dbReference>
<feature type="domain" description="PAS" evidence="3">
    <location>
        <begin position="214"/>
        <end position="268"/>
    </location>
</feature>
<reference evidence="5 6" key="1">
    <citation type="submission" date="2021-01" db="EMBL/GenBank/DDBJ databases">
        <title>Aequorivita sp. strain KX20305, a bacterium isolated from the sediment collected at a cold seep field in South China Sea.</title>
        <authorList>
            <person name="Zhang H."/>
            <person name="Li C."/>
        </authorList>
    </citation>
    <scope>NUCLEOTIDE SEQUENCE [LARGE SCALE GENOMIC DNA]</scope>
    <source>
        <strain evidence="5 6">KX20305</strain>
    </source>
</reference>
<dbReference type="Pfam" id="PF08447">
    <property type="entry name" value="PAS_3"/>
    <property type="match status" value="1"/>
</dbReference>
<dbReference type="Gene3D" id="3.30.450.20">
    <property type="entry name" value="PAS domain"/>
    <property type="match status" value="3"/>
</dbReference>
<feature type="region of interest" description="Disordered" evidence="1">
    <location>
        <begin position="455"/>
        <end position="476"/>
    </location>
</feature>
<dbReference type="PANTHER" id="PTHR44757:SF2">
    <property type="entry name" value="BIOFILM ARCHITECTURE MAINTENANCE PROTEIN MBAA"/>
    <property type="match status" value="1"/>
</dbReference>
<dbReference type="InterPro" id="IPR000700">
    <property type="entry name" value="PAS-assoc_C"/>
</dbReference>
<feature type="domain" description="PAC" evidence="4">
    <location>
        <begin position="147"/>
        <end position="202"/>
    </location>
</feature>
<feature type="domain" description="PAS" evidence="3">
    <location>
        <begin position="327"/>
        <end position="403"/>
    </location>
</feature>
<keyword evidence="2" id="KW-1133">Transmembrane helix</keyword>
<evidence type="ECO:0000313" key="5">
    <source>
        <dbReference type="EMBL" id="QQX76181.1"/>
    </source>
</evidence>
<feature type="domain" description="PAC" evidence="4">
    <location>
        <begin position="406"/>
        <end position="459"/>
    </location>
</feature>
<protein>
    <submittedName>
        <fullName evidence="5">PAS domain S-box protein</fullName>
    </submittedName>
</protein>
<dbReference type="InterPro" id="IPR052155">
    <property type="entry name" value="Biofilm_reg_signaling"/>
</dbReference>
<feature type="transmembrane region" description="Helical" evidence="2">
    <location>
        <begin position="38"/>
        <end position="61"/>
    </location>
</feature>
<feature type="transmembrane region" description="Helical" evidence="2">
    <location>
        <begin position="12"/>
        <end position="32"/>
    </location>
</feature>
<keyword evidence="2" id="KW-0472">Membrane</keyword>